<dbReference type="Pfam" id="PF16976">
    <property type="entry name" value="RcpC"/>
    <property type="match status" value="1"/>
</dbReference>
<accession>A0A062UET6</accession>
<dbReference type="EMBL" id="AWFG01000011">
    <property type="protein sequence ID" value="KCZ60128.1"/>
    <property type="molecule type" value="Genomic_DNA"/>
</dbReference>
<gene>
    <name evidence="2" type="ORF">HY30_12870</name>
</gene>
<dbReference type="RefSeq" id="WP_034737557.1">
    <property type="nucleotide sequence ID" value="NZ_AWFG01000011.1"/>
</dbReference>
<feature type="domain" description="SAF" evidence="1">
    <location>
        <begin position="46"/>
        <end position="109"/>
    </location>
</feature>
<proteinExistence type="predicted"/>
<dbReference type="STRING" id="1280947.HY30_12870"/>
<protein>
    <recommendedName>
        <fullName evidence="1">SAF domain-containing protein</fullName>
    </recommendedName>
</protein>
<organism evidence="2 3">
    <name type="scientific">Hyphomonas chukchiensis</name>
    <dbReference type="NCBI Taxonomy" id="1280947"/>
    <lineage>
        <taxon>Bacteria</taxon>
        <taxon>Pseudomonadati</taxon>
        <taxon>Pseudomonadota</taxon>
        <taxon>Alphaproteobacteria</taxon>
        <taxon>Hyphomonadales</taxon>
        <taxon>Hyphomonadaceae</taxon>
        <taxon>Hyphomonas</taxon>
    </lineage>
</organism>
<dbReference type="InterPro" id="IPR013974">
    <property type="entry name" value="SAF"/>
</dbReference>
<dbReference type="CDD" id="cd11614">
    <property type="entry name" value="SAF_CpaB_FlgA_like"/>
    <property type="match status" value="1"/>
</dbReference>
<dbReference type="OrthoDB" id="163768at2"/>
<evidence type="ECO:0000313" key="3">
    <source>
        <dbReference type="Proteomes" id="UP000027190"/>
    </source>
</evidence>
<keyword evidence="3" id="KW-1185">Reference proteome</keyword>
<name>A0A062UET6_9PROT</name>
<evidence type="ECO:0000313" key="2">
    <source>
        <dbReference type="EMBL" id="KCZ60128.1"/>
    </source>
</evidence>
<dbReference type="eggNOG" id="COG3745">
    <property type="taxonomic scope" value="Bacteria"/>
</dbReference>
<dbReference type="PATRIC" id="fig|1280947.3.peg.904"/>
<evidence type="ECO:0000259" key="1">
    <source>
        <dbReference type="SMART" id="SM00858"/>
    </source>
</evidence>
<dbReference type="AlphaFoldDB" id="A0A062UET6"/>
<dbReference type="InterPro" id="IPR017592">
    <property type="entry name" value="Pilus_assmbl_Flp-typ_CpaB"/>
</dbReference>
<dbReference type="SMART" id="SM00858">
    <property type="entry name" value="SAF"/>
    <property type="match status" value="1"/>
</dbReference>
<dbReference type="NCBIfam" id="TIGR03177">
    <property type="entry name" value="pilus_cpaB"/>
    <property type="match status" value="1"/>
</dbReference>
<sequence length="291" mass="29978">MKATTLISLGLSLVLGVGAVFLGRSYMTSDKNEASAASVMPAVEMSSVIVATSVIETGDLIDHSTLKATPWPADAVPADAVRSLEDIKDVAYARGLIVPGEPLMRTKIDETGSVLTLAAAIAPGMRAVAVVVGSDTGVAGFVLPGDRVDVNEFVPRDEASGGRAHDGERMSGNVIARSVIKNVKVLAIDQTFDEGLEGARPSNTVTLEVSPDDALMLGAASQRGALGLALIGRKEEAEVVAEIRKAPVPVSRPRIVRAPSTARIRVINGDAETEVTTPVAAPKAPAGGASQ</sequence>
<dbReference type="Proteomes" id="UP000027190">
    <property type="component" value="Unassembled WGS sequence"/>
</dbReference>
<reference evidence="2 3" key="1">
    <citation type="journal article" date="2014" name="Antonie Van Leeuwenhoek">
        <title>Hyphomonas beringensis sp. nov. and Hyphomonas chukchiensis sp. nov., isolated from surface seawater of the Bering Sea and Chukchi Sea.</title>
        <authorList>
            <person name="Li C."/>
            <person name="Lai Q."/>
            <person name="Li G."/>
            <person name="Dong C."/>
            <person name="Wang J."/>
            <person name="Liao Y."/>
            <person name="Shao Z."/>
        </authorList>
    </citation>
    <scope>NUCLEOTIDE SEQUENCE [LARGE SCALE GENOMIC DNA]</scope>
    <source>
        <strain evidence="2 3">BH-BN04-4</strain>
    </source>
</reference>
<dbReference type="InterPro" id="IPR031571">
    <property type="entry name" value="RcpC_dom"/>
</dbReference>
<comment type="caution">
    <text evidence="2">The sequence shown here is derived from an EMBL/GenBank/DDBJ whole genome shotgun (WGS) entry which is preliminary data.</text>
</comment>